<dbReference type="PROSITE" id="PS00022">
    <property type="entry name" value="EGF_1"/>
    <property type="match status" value="2"/>
</dbReference>
<evidence type="ECO:0000313" key="7">
    <source>
        <dbReference type="EMBL" id="PIK59219.1"/>
    </source>
</evidence>
<evidence type="ECO:0000313" key="8">
    <source>
        <dbReference type="Proteomes" id="UP000230750"/>
    </source>
</evidence>
<dbReference type="EMBL" id="MRZV01000089">
    <property type="protein sequence ID" value="PIK59219.1"/>
    <property type="molecule type" value="Genomic_DNA"/>
</dbReference>
<sequence length="538" mass="57948">MVEYLNRQVRLSRSVSGVNVLSVSPVIQSGFVREGFFLNALNLDVAVRTDGNGDSVSGTGLWGLEFFLSDRDDGSGARYDFLTSGLNSIQASTAIAAGSTESITGVFSTVDLRTLTCPQVPYICAELSKGNNPNPDFLLTGSLVGCTAIDCRGVVIVDSQLQFSSPPVLVERSSVNSLTFDFLLTSDTTGGSVMGDDLWNLVWYLSTEPDDTGMTQVIPVSLTSQQSGLDLVAGTPGTIRSVNAQISTLPLTCSEFGYICVRLEKNPSASIDFTLSASNDQALSDCQQVTCRGVEVTNLRPSYSPEQIRSGQNNFLMFSLDVFTNSGGASVSGTDLWMVEVFTNTNSNGDGTSLDGFSIKTSFTYCSFLYIELFVIFCSINHCYHTNRLSEPGYHRWHHIDLKQHPSNLDLTSATCSEIPFICVRLSRNQFSNPDFTLVDSNGDQDIVQCQQYPCEDPSPCENNFCQNGATCVVQNDGFTCICTNAFVGQFCGTVNPCFQTNACNGNGLCTPLGLPGLLVCTCTNGFTGVNCQVPPGK</sequence>
<dbReference type="GO" id="GO:0045197">
    <property type="term" value="P:establishment or maintenance of epithelial cell apical/basal polarity"/>
    <property type="evidence" value="ECO:0007669"/>
    <property type="project" value="TreeGrafter"/>
</dbReference>
<feature type="disulfide bond" evidence="5">
    <location>
        <begin position="504"/>
        <end position="521"/>
    </location>
</feature>
<protein>
    <submittedName>
        <fullName evidence="7">Putative neurogenic locus notch-like protein 1</fullName>
    </submittedName>
</protein>
<evidence type="ECO:0000256" key="3">
    <source>
        <dbReference type="ARBA" id="ARBA00022737"/>
    </source>
</evidence>
<dbReference type="InterPro" id="IPR051022">
    <property type="entry name" value="Notch_Cell-Fate_Det"/>
</dbReference>
<gene>
    <name evidence="7" type="ORF">BSL78_03858</name>
</gene>
<comment type="caution">
    <text evidence="7">The sequence shown here is derived from an EMBL/GenBank/DDBJ whole genome shotgun (WGS) entry which is preliminary data.</text>
</comment>
<evidence type="ECO:0000256" key="4">
    <source>
        <dbReference type="ARBA" id="ARBA00023157"/>
    </source>
</evidence>
<feature type="disulfide bond" evidence="5">
    <location>
        <begin position="483"/>
        <end position="492"/>
    </location>
</feature>
<feature type="domain" description="EGF-like" evidence="6">
    <location>
        <begin position="494"/>
        <end position="533"/>
    </location>
</feature>
<comment type="caution">
    <text evidence="5">Lacks conserved residue(s) required for the propagation of feature annotation.</text>
</comment>
<evidence type="ECO:0000256" key="1">
    <source>
        <dbReference type="ARBA" id="ARBA00022536"/>
    </source>
</evidence>
<dbReference type="PANTHER" id="PTHR24049">
    <property type="entry name" value="CRUMBS FAMILY MEMBER"/>
    <property type="match status" value="1"/>
</dbReference>
<dbReference type="Gene3D" id="2.10.25.10">
    <property type="entry name" value="Laminin"/>
    <property type="match status" value="2"/>
</dbReference>
<dbReference type="InterPro" id="IPR000742">
    <property type="entry name" value="EGF"/>
</dbReference>
<keyword evidence="1 5" id="KW-0245">EGF-like domain</keyword>
<evidence type="ECO:0000256" key="5">
    <source>
        <dbReference type="PROSITE-ProRule" id="PRU00076"/>
    </source>
</evidence>
<keyword evidence="2" id="KW-0732">Signal</keyword>
<dbReference type="OrthoDB" id="10681620at2759"/>
<dbReference type="CDD" id="cd00054">
    <property type="entry name" value="EGF_CA"/>
    <property type="match status" value="2"/>
</dbReference>
<dbReference type="Proteomes" id="UP000230750">
    <property type="component" value="Unassembled WGS sequence"/>
</dbReference>
<dbReference type="PROSITE" id="PS01186">
    <property type="entry name" value="EGF_2"/>
    <property type="match status" value="1"/>
</dbReference>
<accession>A0A2G8LG41</accession>
<dbReference type="PROSITE" id="PS50026">
    <property type="entry name" value="EGF_3"/>
    <property type="match status" value="2"/>
</dbReference>
<proteinExistence type="predicted"/>
<name>A0A2G8LG41_STIJA</name>
<organism evidence="7 8">
    <name type="scientific">Stichopus japonicus</name>
    <name type="common">Sea cucumber</name>
    <dbReference type="NCBI Taxonomy" id="307972"/>
    <lineage>
        <taxon>Eukaryota</taxon>
        <taxon>Metazoa</taxon>
        <taxon>Echinodermata</taxon>
        <taxon>Eleutherozoa</taxon>
        <taxon>Echinozoa</taxon>
        <taxon>Holothuroidea</taxon>
        <taxon>Aspidochirotacea</taxon>
        <taxon>Aspidochirotida</taxon>
        <taxon>Stichopodidae</taxon>
        <taxon>Apostichopus</taxon>
    </lineage>
</organism>
<keyword evidence="3" id="KW-0677">Repeat</keyword>
<dbReference type="GO" id="GO:0007157">
    <property type="term" value="P:heterophilic cell-cell adhesion via plasma membrane cell adhesion molecules"/>
    <property type="evidence" value="ECO:0007669"/>
    <property type="project" value="TreeGrafter"/>
</dbReference>
<dbReference type="SMART" id="SM00181">
    <property type="entry name" value="EGF"/>
    <property type="match status" value="2"/>
</dbReference>
<feature type="disulfide bond" evidence="5">
    <location>
        <begin position="523"/>
        <end position="532"/>
    </location>
</feature>
<reference evidence="7 8" key="1">
    <citation type="journal article" date="2017" name="PLoS Biol.">
        <title>The sea cucumber genome provides insights into morphological evolution and visceral regeneration.</title>
        <authorList>
            <person name="Zhang X."/>
            <person name="Sun L."/>
            <person name="Yuan J."/>
            <person name="Sun Y."/>
            <person name="Gao Y."/>
            <person name="Zhang L."/>
            <person name="Li S."/>
            <person name="Dai H."/>
            <person name="Hamel J.F."/>
            <person name="Liu C."/>
            <person name="Yu Y."/>
            <person name="Liu S."/>
            <person name="Lin W."/>
            <person name="Guo K."/>
            <person name="Jin S."/>
            <person name="Xu P."/>
            <person name="Storey K.B."/>
            <person name="Huan P."/>
            <person name="Zhang T."/>
            <person name="Zhou Y."/>
            <person name="Zhang J."/>
            <person name="Lin C."/>
            <person name="Li X."/>
            <person name="Xing L."/>
            <person name="Huo D."/>
            <person name="Sun M."/>
            <person name="Wang L."/>
            <person name="Mercier A."/>
            <person name="Li F."/>
            <person name="Yang H."/>
            <person name="Xiang J."/>
        </authorList>
    </citation>
    <scope>NUCLEOTIDE SEQUENCE [LARGE SCALE GENOMIC DNA]</scope>
    <source>
        <strain evidence="7">Shaxun</strain>
        <tissue evidence="7">Muscle</tissue>
    </source>
</reference>
<dbReference type="PANTHER" id="PTHR24049:SF22">
    <property type="entry name" value="DROSOPHILA CRUMBS HOMOLOG"/>
    <property type="match status" value="1"/>
</dbReference>
<feature type="domain" description="EGF-like" evidence="6">
    <location>
        <begin position="457"/>
        <end position="493"/>
    </location>
</feature>
<dbReference type="GO" id="GO:0005886">
    <property type="term" value="C:plasma membrane"/>
    <property type="evidence" value="ECO:0007669"/>
    <property type="project" value="TreeGrafter"/>
</dbReference>
<dbReference type="AlphaFoldDB" id="A0A2G8LG41"/>
<keyword evidence="4 5" id="KW-1015">Disulfide bond</keyword>
<evidence type="ECO:0000259" key="6">
    <source>
        <dbReference type="PROSITE" id="PS50026"/>
    </source>
</evidence>
<keyword evidence="8" id="KW-1185">Reference proteome</keyword>
<evidence type="ECO:0000256" key="2">
    <source>
        <dbReference type="ARBA" id="ARBA00022729"/>
    </source>
</evidence>
<dbReference type="GO" id="GO:0032991">
    <property type="term" value="C:protein-containing complex"/>
    <property type="evidence" value="ECO:0007669"/>
    <property type="project" value="TreeGrafter"/>
</dbReference>
<dbReference type="SUPFAM" id="SSF57196">
    <property type="entry name" value="EGF/Laminin"/>
    <property type="match status" value="2"/>
</dbReference>